<comment type="caution">
    <text evidence="2">The sequence shown here is derived from an EMBL/GenBank/DDBJ whole genome shotgun (WGS) entry which is preliminary data.</text>
</comment>
<reference evidence="2" key="1">
    <citation type="journal article" date="2017" name="Nature">
        <title>The sunflower genome provides insights into oil metabolism, flowering and Asterid evolution.</title>
        <authorList>
            <person name="Badouin H."/>
            <person name="Gouzy J."/>
            <person name="Grassa C.J."/>
            <person name="Murat F."/>
            <person name="Staton S.E."/>
            <person name="Cottret L."/>
            <person name="Lelandais-Briere C."/>
            <person name="Owens G.L."/>
            <person name="Carrere S."/>
            <person name="Mayjonade B."/>
            <person name="Legrand L."/>
            <person name="Gill N."/>
            <person name="Kane N.C."/>
            <person name="Bowers J.E."/>
            <person name="Hubner S."/>
            <person name="Bellec A."/>
            <person name="Berard A."/>
            <person name="Berges H."/>
            <person name="Blanchet N."/>
            <person name="Boniface M.C."/>
            <person name="Brunel D."/>
            <person name="Catrice O."/>
            <person name="Chaidir N."/>
            <person name="Claudel C."/>
            <person name="Donnadieu C."/>
            <person name="Faraut T."/>
            <person name="Fievet G."/>
            <person name="Helmstetter N."/>
            <person name="King M."/>
            <person name="Knapp S.J."/>
            <person name="Lai Z."/>
            <person name="Le Paslier M.C."/>
            <person name="Lippi Y."/>
            <person name="Lorenzon L."/>
            <person name="Mandel J.R."/>
            <person name="Marage G."/>
            <person name="Marchand G."/>
            <person name="Marquand E."/>
            <person name="Bret-Mestries E."/>
            <person name="Morien E."/>
            <person name="Nambeesan S."/>
            <person name="Nguyen T."/>
            <person name="Pegot-Espagnet P."/>
            <person name="Pouilly N."/>
            <person name="Raftis F."/>
            <person name="Sallet E."/>
            <person name="Schiex T."/>
            <person name="Thomas J."/>
            <person name="Vandecasteele C."/>
            <person name="Vares D."/>
            <person name="Vear F."/>
            <person name="Vautrin S."/>
            <person name="Crespi M."/>
            <person name="Mangin B."/>
            <person name="Burke J.M."/>
            <person name="Salse J."/>
            <person name="Munos S."/>
            <person name="Vincourt P."/>
            <person name="Rieseberg L.H."/>
            <person name="Langlade N.B."/>
        </authorList>
    </citation>
    <scope>NUCLEOTIDE SEQUENCE</scope>
    <source>
        <tissue evidence="2">Leaves</tissue>
    </source>
</reference>
<reference evidence="2" key="2">
    <citation type="submission" date="2020-06" db="EMBL/GenBank/DDBJ databases">
        <title>Helianthus annuus Genome sequencing and assembly Release 2.</title>
        <authorList>
            <person name="Gouzy J."/>
            <person name="Langlade N."/>
            <person name="Munos S."/>
        </authorList>
    </citation>
    <scope>NUCLEOTIDE SEQUENCE</scope>
    <source>
        <tissue evidence="2">Leaves</tissue>
    </source>
</reference>
<dbReference type="AlphaFoldDB" id="A0A9K3N754"/>
<feature type="region of interest" description="Disordered" evidence="1">
    <location>
        <begin position="1"/>
        <end position="21"/>
    </location>
</feature>
<dbReference type="Proteomes" id="UP000215914">
    <property type="component" value="Unassembled WGS sequence"/>
</dbReference>
<evidence type="ECO:0000313" key="3">
    <source>
        <dbReference type="Proteomes" id="UP000215914"/>
    </source>
</evidence>
<dbReference type="Gramene" id="mRNA:HanXRQr2_Chr09g0372381">
    <property type="protein sequence ID" value="CDS:HanXRQr2_Chr09g0372381.1"/>
    <property type="gene ID" value="HanXRQr2_Chr09g0372381"/>
</dbReference>
<feature type="region of interest" description="Disordered" evidence="1">
    <location>
        <begin position="367"/>
        <end position="386"/>
    </location>
</feature>
<sequence>MAAAGSSLGGGEKARKRGPGQISQDHLVLQIDAQDPRLRKIIYRTTTERIPMCRVDNKANHAILQFAINTNEWKKYDKLKDTDMLQHKTIDWGWLDEIGSRQEVLDLLGPRLRMVLDCALDKYVELVLEFHSTWKHKEGKFADDKAVSFSLGRKVFEMSMARFAVATGFYTEEEVKQPGFVTSLRGAYSTDREYSVGAAELHRFWSTISDHPFTSMNLITSVLNPVYRYVLKILSTTLVGQKSGENKANWIELFILMCRVERREMNLATVLAASFSRGRRGGHRAALSMGLYISRLALNLGKFDKYNPRFLHEGPKTIIFGMRELQQAGIVSYTNPYGWEPIRQGLQVQPPEGHPAEDVMMQIDPTHRQRPPQRHERPAPHYPRRQPAASRAAYFVVFISLCGAEV</sequence>
<organism evidence="2 3">
    <name type="scientific">Helianthus annuus</name>
    <name type="common">Common sunflower</name>
    <dbReference type="NCBI Taxonomy" id="4232"/>
    <lineage>
        <taxon>Eukaryota</taxon>
        <taxon>Viridiplantae</taxon>
        <taxon>Streptophyta</taxon>
        <taxon>Embryophyta</taxon>
        <taxon>Tracheophyta</taxon>
        <taxon>Spermatophyta</taxon>
        <taxon>Magnoliopsida</taxon>
        <taxon>eudicotyledons</taxon>
        <taxon>Gunneridae</taxon>
        <taxon>Pentapetalae</taxon>
        <taxon>asterids</taxon>
        <taxon>campanulids</taxon>
        <taxon>Asterales</taxon>
        <taxon>Asteraceae</taxon>
        <taxon>Asteroideae</taxon>
        <taxon>Heliantheae alliance</taxon>
        <taxon>Heliantheae</taxon>
        <taxon>Helianthus</taxon>
    </lineage>
</organism>
<name>A0A9K3N754_HELAN</name>
<accession>A0A9K3N754</accession>
<protein>
    <submittedName>
        <fullName evidence="2">Uncharacterized protein</fullName>
    </submittedName>
</protein>
<evidence type="ECO:0000256" key="1">
    <source>
        <dbReference type="SAM" id="MobiDB-lite"/>
    </source>
</evidence>
<gene>
    <name evidence="2" type="ORF">HanXRQr2_Chr09g0372381</name>
</gene>
<evidence type="ECO:0000313" key="2">
    <source>
        <dbReference type="EMBL" id="KAF5789532.1"/>
    </source>
</evidence>
<dbReference type="EMBL" id="MNCJ02000324">
    <property type="protein sequence ID" value="KAF5789532.1"/>
    <property type="molecule type" value="Genomic_DNA"/>
</dbReference>
<proteinExistence type="predicted"/>
<keyword evidence="3" id="KW-1185">Reference proteome</keyword>